<name>A0ABQ7GW11_DUNSA</name>
<feature type="domain" description="GST N-terminal" evidence="1">
    <location>
        <begin position="53"/>
        <end position="135"/>
    </location>
</feature>
<dbReference type="PROSITE" id="PS50404">
    <property type="entry name" value="GST_NTER"/>
    <property type="match status" value="1"/>
</dbReference>
<dbReference type="Gene3D" id="1.20.1050.10">
    <property type="match status" value="1"/>
</dbReference>
<dbReference type="InterPro" id="IPR041695">
    <property type="entry name" value="GST_C_5"/>
</dbReference>
<dbReference type="EMBL" id="MU069566">
    <property type="protein sequence ID" value="KAF5838785.1"/>
    <property type="molecule type" value="Genomic_DNA"/>
</dbReference>
<evidence type="ECO:0000259" key="1">
    <source>
        <dbReference type="PROSITE" id="PS50404"/>
    </source>
</evidence>
<dbReference type="SFLD" id="SFLDS00019">
    <property type="entry name" value="Glutathione_Transferase_(cytos"/>
    <property type="match status" value="1"/>
</dbReference>
<dbReference type="InterPro" id="IPR004045">
    <property type="entry name" value="Glutathione_S-Trfase_N"/>
</dbReference>
<accession>A0ABQ7GW11</accession>
<dbReference type="InterPro" id="IPR036282">
    <property type="entry name" value="Glutathione-S-Trfase_C_sf"/>
</dbReference>
<dbReference type="PANTHER" id="PTHR43968:SF6">
    <property type="entry name" value="GLUTATHIONE S-TRANSFERASE OMEGA"/>
    <property type="match status" value="1"/>
</dbReference>
<reference evidence="2" key="1">
    <citation type="submission" date="2017-08" db="EMBL/GenBank/DDBJ databases">
        <authorList>
            <person name="Polle J.E."/>
            <person name="Barry K."/>
            <person name="Cushman J."/>
            <person name="Schmutz J."/>
            <person name="Tran D."/>
            <person name="Hathwaick L.T."/>
            <person name="Yim W.C."/>
            <person name="Jenkins J."/>
            <person name="Mckie-Krisberg Z.M."/>
            <person name="Prochnik S."/>
            <person name="Lindquist E."/>
            <person name="Dockter R.B."/>
            <person name="Adam C."/>
            <person name="Molina H."/>
            <person name="Bunkerborg J."/>
            <person name="Jin E."/>
            <person name="Buchheim M."/>
            <person name="Magnuson J."/>
        </authorList>
    </citation>
    <scope>NUCLEOTIDE SEQUENCE</scope>
    <source>
        <strain evidence="2">CCAP 19/18</strain>
    </source>
</reference>
<dbReference type="Pfam" id="PF16865">
    <property type="entry name" value="GST_C_5"/>
    <property type="match status" value="1"/>
</dbReference>
<dbReference type="InterPro" id="IPR040079">
    <property type="entry name" value="Glutathione_S-Trfase"/>
</dbReference>
<dbReference type="Gene3D" id="3.40.30.10">
    <property type="entry name" value="Glutaredoxin"/>
    <property type="match status" value="1"/>
</dbReference>
<protein>
    <recommendedName>
        <fullName evidence="1">GST N-terminal domain-containing protein</fullName>
    </recommendedName>
</protein>
<dbReference type="CDD" id="cd00570">
    <property type="entry name" value="GST_N_family"/>
    <property type="match status" value="1"/>
</dbReference>
<dbReference type="PANTHER" id="PTHR43968">
    <property type="match status" value="1"/>
</dbReference>
<dbReference type="InterPro" id="IPR036249">
    <property type="entry name" value="Thioredoxin-like_sf"/>
</dbReference>
<dbReference type="Proteomes" id="UP000815325">
    <property type="component" value="Unassembled WGS sequence"/>
</dbReference>
<sequence>MQAGRACALVKAKARSPRLMLVSGLRLPALSRPFVRHNHRAVAPVTRAMASNGKMTLIDVPVSNNGARARWVKYKKGLEDVEIQPPKILGGLKTPEYLAKNPQGKMPLLLLPDGGAIPESEVIVQYLVDKFSSQGPSLSAATPEARAVGNTVTRFVDVYITPIQACMYRKMDSAEERAKQIGQIAAQMDAIEFAIKDTASPFITGSEMTTADGALFPTIVFMQYILPKFFGWKDIFANRPKLAVWAVNNEVKVRITLQSALPQAAAAGAAAAAAAGAAEAAACATGAAVAAASAAAAAAAAGAAGAVGAAAAAVAAGAAGAVRAAAAAAAAGAAWTVEAAAAGAEWTVGAAAAAAAAAAGGGVVDGGGGGGGGVGDVTAAAMATVSGVARGGGGGGGGVAAAAAGAAAAGAAAATAAAVCG</sequence>
<comment type="caution">
    <text evidence="2">The sequence shown here is derived from an EMBL/GenBank/DDBJ whole genome shotgun (WGS) entry which is preliminary data.</text>
</comment>
<dbReference type="SUPFAM" id="SSF52833">
    <property type="entry name" value="Thioredoxin-like"/>
    <property type="match status" value="1"/>
</dbReference>
<dbReference type="Pfam" id="PF13417">
    <property type="entry name" value="GST_N_3"/>
    <property type="match status" value="1"/>
</dbReference>
<evidence type="ECO:0000313" key="3">
    <source>
        <dbReference type="Proteomes" id="UP000815325"/>
    </source>
</evidence>
<dbReference type="InterPro" id="IPR050983">
    <property type="entry name" value="GST_Omega/HSP26"/>
</dbReference>
<organism evidence="2 3">
    <name type="scientific">Dunaliella salina</name>
    <name type="common">Green alga</name>
    <name type="synonym">Protococcus salinus</name>
    <dbReference type="NCBI Taxonomy" id="3046"/>
    <lineage>
        <taxon>Eukaryota</taxon>
        <taxon>Viridiplantae</taxon>
        <taxon>Chlorophyta</taxon>
        <taxon>core chlorophytes</taxon>
        <taxon>Chlorophyceae</taxon>
        <taxon>CS clade</taxon>
        <taxon>Chlamydomonadales</taxon>
        <taxon>Dunaliellaceae</taxon>
        <taxon>Dunaliella</taxon>
    </lineage>
</organism>
<keyword evidence="3" id="KW-1185">Reference proteome</keyword>
<gene>
    <name evidence="2" type="ORF">DUNSADRAFT_2248</name>
</gene>
<proteinExistence type="predicted"/>
<evidence type="ECO:0000313" key="2">
    <source>
        <dbReference type="EMBL" id="KAF5838785.1"/>
    </source>
</evidence>
<dbReference type="CDD" id="cd00299">
    <property type="entry name" value="GST_C_family"/>
    <property type="match status" value="1"/>
</dbReference>
<dbReference type="SUPFAM" id="SSF47616">
    <property type="entry name" value="GST C-terminal domain-like"/>
    <property type="match status" value="1"/>
</dbReference>